<protein>
    <submittedName>
        <fullName evidence="2">Uncharacterized protein</fullName>
    </submittedName>
</protein>
<gene>
    <name evidence="2" type="ORF">F5878DRAFT_668078</name>
</gene>
<evidence type="ECO:0000313" key="3">
    <source>
        <dbReference type="Proteomes" id="UP001163846"/>
    </source>
</evidence>
<dbReference type="Proteomes" id="UP001163846">
    <property type="component" value="Unassembled WGS sequence"/>
</dbReference>
<evidence type="ECO:0000313" key="2">
    <source>
        <dbReference type="EMBL" id="KAJ3830985.1"/>
    </source>
</evidence>
<dbReference type="EMBL" id="MU807957">
    <property type="protein sequence ID" value="KAJ3830985.1"/>
    <property type="molecule type" value="Genomic_DNA"/>
</dbReference>
<feature type="compositionally biased region" description="Polar residues" evidence="1">
    <location>
        <begin position="38"/>
        <end position="56"/>
    </location>
</feature>
<comment type="caution">
    <text evidence="2">The sequence shown here is derived from an EMBL/GenBank/DDBJ whole genome shotgun (WGS) entry which is preliminary data.</text>
</comment>
<feature type="compositionally biased region" description="Low complexity" evidence="1">
    <location>
        <begin position="193"/>
        <end position="202"/>
    </location>
</feature>
<accession>A0AA38U3K6</accession>
<feature type="region of interest" description="Disordered" evidence="1">
    <location>
        <begin position="24"/>
        <end position="56"/>
    </location>
</feature>
<feature type="compositionally biased region" description="Low complexity" evidence="1">
    <location>
        <begin position="151"/>
        <end position="185"/>
    </location>
</feature>
<organism evidence="2 3">
    <name type="scientific">Lentinula raphanica</name>
    <dbReference type="NCBI Taxonomy" id="153919"/>
    <lineage>
        <taxon>Eukaryota</taxon>
        <taxon>Fungi</taxon>
        <taxon>Dikarya</taxon>
        <taxon>Basidiomycota</taxon>
        <taxon>Agaricomycotina</taxon>
        <taxon>Agaricomycetes</taxon>
        <taxon>Agaricomycetidae</taxon>
        <taxon>Agaricales</taxon>
        <taxon>Marasmiineae</taxon>
        <taxon>Omphalotaceae</taxon>
        <taxon>Lentinula</taxon>
    </lineage>
</organism>
<dbReference type="AlphaFoldDB" id="A0AA38U3K6"/>
<evidence type="ECO:0000256" key="1">
    <source>
        <dbReference type="SAM" id="MobiDB-lite"/>
    </source>
</evidence>
<reference evidence="2" key="1">
    <citation type="submission" date="2022-08" db="EMBL/GenBank/DDBJ databases">
        <authorList>
            <consortium name="DOE Joint Genome Institute"/>
            <person name="Min B."/>
            <person name="Riley R."/>
            <person name="Sierra-Patev S."/>
            <person name="Naranjo-Ortiz M."/>
            <person name="Looney B."/>
            <person name="Konkel Z."/>
            <person name="Slot J.C."/>
            <person name="Sakamoto Y."/>
            <person name="Steenwyk J.L."/>
            <person name="Rokas A."/>
            <person name="Carro J."/>
            <person name="Camarero S."/>
            <person name="Ferreira P."/>
            <person name="Molpeceres G."/>
            <person name="Ruiz-Duenas F.J."/>
            <person name="Serrano A."/>
            <person name="Henrissat B."/>
            <person name="Drula E."/>
            <person name="Hughes K.W."/>
            <person name="Mata J.L."/>
            <person name="Ishikawa N.K."/>
            <person name="Vargas-Isla R."/>
            <person name="Ushijima S."/>
            <person name="Smith C.A."/>
            <person name="Ahrendt S."/>
            <person name="Andreopoulos W."/>
            <person name="He G."/>
            <person name="Labutti K."/>
            <person name="Lipzen A."/>
            <person name="Ng V."/>
            <person name="Sandor L."/>
            <person name="Barry K."/>
            <person name="Martinez A.T."/>
            <person name="Xiao Y."/>
            <person name="Gibbons J.G."/>
            <person name="Terashima K."/>
            <person name="Hibbett D.S."/>
            <person name="Grigoriev I.V."/>
        </authorList>
    </citation>
    <scope>NUCLEOTIDE SEQUENCE</scope>
    <source>
        <strain evidence="2">TFB9207</strain>
    </source>
</reference>
<sequence length="289" mass="30690">MYAFILTLFPALIFDSRDDDLSPSSLVFRTPEKRRRNNSIATPTRASTQPDSPPSTVTLHGRTYVAIDSPLHSSMLPSYDVSRPRHRAYTVSSTGPRPADSHAQPPPSVSALLHGTSSFGDSYFDDLNIDLPTNYKDVPGLRTPPPKNLVTPTSSPSKSSVYTSSPPASIVSSSPFSSDHGPSSPVKRGGTHLSLSSSNSPSTPGRALRQAAIELALSEQTPSAPSASFRAPTYPIPVNRVAPLSPVDHPRIGPGAPLTHIHSPNPPTHGSSYPSQMPLHTANAYSCSS</sequence>
<feature type="region of interest" description="Disordered" evidence="1">
    <location>
        <begin position="87"/>
        <end position="114"/>
    </location>
</feature>
<keyword evidence="3" id="KW-1185">Reference proteome</keyword>
<feature type="region of interest" description="Disordered" evidence="1">
    <location>
        <begin position="135"/>
        <end position="206"/>
    </location>
</feature>
<proteinExistence type="predicted"/>
<feature type="region of interest" description="Disordered" evidence="1">
    <location>
        <begin position="253"/>
        <end position="289"/>
    </location>
</feature>
<name>A0AA38U3K6_9AGAR</name>